<feature type="domain" description="Pyridoxine 5'-phosphate oxidase dimerisation C-terminal" evidence="10">
    <location>
        <begin position="171"/>
        <end position="212"/>
    </location>
</feature>
<dbReference type="EMBL" id="PDEQ01000008">
    <property type="protein sequence ID" value="PEN12298.1"/>
    <property type="molecule type" value="Genomic_DNA"/>
</dbReference>
<sequence>MSIADLRQEYAKHELDQDHVEDDPIQQFEVWFDEALKAEVEEPNAMTLATTDELGRPAARIVLLKGADERGFIFYSNYDSQKGQQLTANPHAALVFWWEPLERQIRIEGEVEKLPDKESADYFKSRPYGSQLGAWASPQSRVIESREVLEKRLELVSAEYNEGEVPRPPHWGGYVVRPRTIEFWQGRPNRLHDRLRYRHEESGQWTLERLAP</sequence>
<dbReference type="EC" id="1.4.3.5" evidence="6"/>
<comment type="caution">
    <text evidence="11">The sequence shown here is derived from an EMBL/GenBank/DDBJ whole genome shotgun (WGS) entry which is preliminary data.</text>
</comment>
<comment type="cofactor">
    <cofactor evidence="8">
        <name>FMN</name>
        <dbReference type="ChEBI" id="CHEBI:58210"/>
    </cofactor>
    <text evidence="8">Binds 1 FMN per subunit.</text>
</comment>
<dbReference type="PIRSF" id="PIRSF000190">
    <property type="entry name" value="Pyd_amn-ph_oxd"/>
    <property type="match status" value="1"/>
</dbReference>
<evidence type="ECO:0000256" key="3">
    <source>
        <dbReference type="ARBA" id="ARBA00022643"/>
    </source>
</evidence>
<reference evidence="11 12" key="1">
    <citation type="submission" date="2017-10" db="EMBL/GenBank/DDBJ databases">
        <title>Draft genome of Longibacter Salinarum.</title>
        <authorList>
            <person name="Goh K.M."/>
            <person name="Shamsir M.S."/>
            <person name="Lim S.W."/>
        </authorList>
    </citation>
    <scope>NUCLEOTIDE SEQUENCE [LARGE SCALE GENOMIC DNA]</scope>
    <source>
        <strain evidence="11 12">KCTC 52045</strain>
    </source>
</reference>
<feature type="binding site" evidence="7">
    <location>
        <begin position="7"/>
        <end position="10"/>
    </location>
    <ligand>
        <name>substrate</name>
    </ligand>
</feature>
<feature type="binding site" evidence="7">
    <location>
        <position position="122"/>
    </location>
    <ligand>
        <name>substrate</name>
    </ligand>
</feature>
<dbReference type="Proteomes" id="UP000220102">
    <property type="component" value="Unassembled WGS sequence"/>
</dbReference>
<evidence type="ECO:0000313" key="11">
    <source>
        <dbReference type="EMBL" id="PEN12298.1"/>
    </source>
</evidence>
<keyword evidence="12" id="KW-1185">Reference proteome</keyword>
<dbReference type="Gene3D" id="2.30.110.10">
    <property type="entry name" value="Electron Transport, Fmn-binding Protein, Chain A"/>
    <property type="match status" value="1"/>
</dbReference>
<protein>
    <recommendedName>
        <fullName evidence="6">Pyridoxamine 5'-phosphate oxidase</fullName>
        <ecNumber evidence="6">1.4.3.5</ecNumber>
    </recommendedName>
</protein>
<name>A0A2A8CV19_9BACT</name>
<dbReference type="InterPro" id="IPR019576">
    <property type="entry name" value="Pyridoxamine_oxidase_dimer_C"/>
</dbReference>
<dbReference type="SUPFAM" id="SSF50475">
    <property type="entry name" value="FMN-binding split barrel"/>
    <property type="match status" value="1"/>
</dbReference>
<dbReference type="PANTHER" id="PTHR10851:SF0">
    <property type="entry name" value="PYRIDOXINE-5'-PHOSPHATE OXIDASE"/>
    <property type="match status" value="1"/>
</dbReference>
<dbReference type="PANTHER" id="PTHR10851">
    <property type="entry name" value="PYRIDOXINE-5-PHOSPHATE OXIDASE"/>
    <property type="match status" value="1"/>
</dbReference>
<dbReference type="GO" id="GO:0008615">
    <property type="term" value="P:pyridoxine biosynthetic process"/>
    <property type="evidence" value="ECO:0007669"/>
    <property type="project" value="UniProtKB-UniRule"/>
</dbReference>
<dbReference type="Pfam" id="PF01243">
    <property type="entry name" value="PNPOx_N"/>
    <property type="match status" value="1"/>
</dbReference>
<feature type="binding site" evidence="7">
    <location>
        <begin position="190"/>
        <end position="192"/>
    </location>
    <ligand>
        <name>substrate</name>
    </ligand>
</feature>
<dbReference type="InterPro" id="IPR012349">
    <property type="entry name" value="Split_barrel_FMN-bd"/>
</dbReference>
<dbReference type="AlphaFoldDB" id="A0A2A8CV19"/>
<dbReference type="Pfam" id="PF10590">
    <property type="entry name" value="PNP_phzG_C"/>
    <property type="match status" value="1"/>
</dbReference>
<comment type="similarity">
    <text evidence="1">Belongs to the pyridoxamine 5'-phosphate oxidase family.</text>
</comment>
<feature type="binding site" evidence="8">
    <location>
        <begin position="139"/>
        <end position="140"/>
    </location>
    <ligand>
        <name>FMN</name>
        <dbReference type="ChEBI" id="CHEBI:58210"/>
    </ligand>
</feature>
<gene>
    <name evidence="11" type="primary">pdxH</name>
    <name evidence="11" type="ORF">CRI94_14805</name>
</gene>
<proteinExistence type="inferred from homology"/>
<dbReference type="RefSeq" id="WP_098077534.1">
    <property type="nucleotide sequence ID" value="NZ_PDEQ01000008.1"/>
</dbReference>
<dbReference type="HAMAP" id="MF_01629">
    <property type="entry name" value="PdxH"/>
    <property type="match status" value="1"/>
</dbReference>
<feature type="binding site" evidence="7">
    <location>
        <position position="65"/>
    </location>
    <ligand>
        <name>substrate</name>
    </ligand>
</feature>
<feature type="binding site" evidence="8">
    <location>
        <position position="104"/>
    </location>
    <ligand>
        <name>FMN</name>
        <dbReference type="ChEBI" id="CHEBI:58210"/>
    </ligand>
</feature>
<feature type="binding site" evidence="7">
    <location>
        <position position="130"/>
    </location>
    <ligand>
        <name>substrate</name>
    </ligand>
</feature>
<dbReference type="NCBIfam" id="TIGR00558">
    <property type="entry name" value="pdxH"/>
    <property type="match status" value="1"/>
</dbReference>
<keyword evidence="5" id="KW-0664">Pyridoxine biosynthesis</keyword>
<evidence type="ECO:0000313" key="12">
    <source>
        <dbReference type="Proteomes" id="UP000220102"/>
    </source>
</evidence>
<evidence type="ECO:0000256" key="8">
    <source>
        <dbReference type="PIRSR" id="PIRSR000190-2"/>
    </source>
</evidence>
<dbReference type="FunFam" id="2.30.110.10:FF:000014">
    <property type="entry name" value="Pyridoxine/pyridoxamine 5'-phosphate oxidase"/>
    <property type="match status" value="1"/>
</dbReference>
<dbReference type="PROSITE" id="PS01064">
    <property type="entry name" value="PYRIDOX_OXIDASE"/>
    <property type="match status" value="1"/>
</dbReference>
<evidence type="ECO:0000259" key="9">
    <source>
        <dbReference type="Pfam" id="PF01243"/>
    </source>
</evidence>
<feature type="binding site" evidence="8">
    <location>
        <position position="194"/>
    </location>
    <ligand>
        <name>FMN</name>
        <dbReference type="ChEBI" id="CHEBI:58210"/>
    </ligand>
</feature>
<keyword evidence="3 8" id="KW-0288">FMN</keyword>
<dbReference type="OrthoDB" id="9780392at2"/>
<evidence type="ECO:0000256" key="1">
    <source>
        <dbReference type="ARBA" id="ARBA00007301"/>
    </source>
</evidence>
<feature type="binding site" evidence="8">
    <location>
        <position position="82"/>
    </location>
    <ligand>
        <name>FMN</name>
        <dbReference type="ChEBI" id="CHEBI:58210"/>
    </ligand>
</feature>
<keyword evidence="4" id="KW-0560">Oxidoreductase</keyword>
<evidence type="ECO:0000256" key="2">
    <source>
        <dbReference type="ARBA" id="ARBA00022630"/>
    </source>
</evidence>
<evidence type="ECO:0000256" key="4">
    <source>
        <dbReference type="ARBA" id="ARBA00023002"/>
    </source>
</evidence>
<feature type="domain" description="Pyridoxamine 5'-phosphate oxidase N-terminal" evidence="9">
    <location>
        <begin position="32"/>
        <end position="157"/>
    </location>
</feature>
<feature type="binding site" evidence="8">
    <location>
        <position position="184"/>
    </location>
    <ligand>
        <name>FMN</name>
        <dbReference type="ChEBI" id="CHEBI:58210"/>
    </ligand>
</feature>
<evidence type="ECO:0000256" key="5">
    <source>
        <dbReference type="ARBA" id="ARBA00023096"/>
    </source>
</evidence>
<keyword evidence="2" id="KW-0285">Flavoprotein</keyword>
<accession>A0A2A8CV19</accession>
<dbReference type="NCBIfam" id="NF004231">
    <property type="entry name" value="PRK05679.1"/>
    <property type="match status" value="1"/>
</dbReference>
<organism evidence="11 12">
    <name type="scientific">Longibacter salinarum</name>
    <dbReference type="NCBI Taxonomy" id="1850348"/>
    <lineage>
        <taxon>Bacteria</taxon>
        <taxon>Pseudomonadati</taxon>
        <taxon>Rhodothermota</taxon>
        <taxon>Rhodothermia</taxon>
        <taxon>Rhodothermales</taxon>
        <taxon>Salisaetaceae</taxon>
        <taxon>Longibacter</taxon>
    </lineage>
</organism>
<dbReference type="InterPro" id="IPR019740">
    <property type="entry name" value="Pyridox_Oxase_CS"/>
</dbReference>
<evidence type="ECO:0000256" key="6">
    <source>
        <dbReference type="NCBIfam" id="TIGR00558"/>
    </source>
</evidence>
<evidence type="ECO:0000259" key="10">
    <source>
        <dbReference type="Pfam" id="PF10590"/>
    </source>
</evidence>
<dbReference type="GO" id="GO:0010181">
    <property type="term" value="F:FMN binding"/>
    <property type="evidence" value="ECO:0007669"/>
    <property type="project" value="UniProtKB-UniRule"/>
</dbReference>
<dbReference type="GO" id="GO:0004733">
    <property type="term" value="F:pyridoxamine phosphate oxidase activity"/>
    <property type="evidence" value="ECO:0007669"/>
    <property type="project" value="UniProtKB-UniRule"/>
</dbReference>
<dbReference type="InterPro" id="IPR000659">
    <property type="entry name" value="Pyridox_Oxase"/>
</dbReference>
<feature type="binding site" evidence="8">
    <location>
        <begin position="60"/>
        <end position="65"/>
    </location>
    <ligand>
        <name>FMN</name>
        <dbReference type="ChEBI" id="CHEBI:58210"/>
    </ligand>
</feature>
<dbReference type="InterPro" id="IPR011576">
    <property type="entry name" value="Pyridox_Oxase_N"/>
</dbReference>
<feature type="binding site" evidence="7">
    <location>
        <position position="126"/>
    </location>
    <ligand>
        <name>substrate</name>
    </ligand>
</feature>
<evidence type="ECO:0000256" key="7">
    <source>
        <dbReference type="PIRSR" id="PIRSR000190-1"/>
    </source>
</evidence>